<dbReference type="EMBL" id="BSXW01000253">
    <property type="protein sequence ID" value="GMF16496.1"/>
    <property type="molecule type" value="Genomic_DNA"/>
</dbReference>
<gene>
    <name evidence="3" type="ORF">Plil01_000588200</name>
</gene>
<feature type="region of interest" description="Disordered" evidence="1">
    <location>
        <begin position="1094"/>
        <end position="1122"/>
    </location>
</feature>
<accession>A0A9W6TPJ6</accession>
<reference evidence="3" key="1">
    <citation type="submission" date="2023-04" db="EMBL/GenBank/DDBJ databases">
        <title>Phytophthora lilii NBRC 32176.</title>
        <authorList>
            <person name="Ichikawa N."/>
            <person name="Sato H."/>
            <person name="Tonouchi N."/>
        </authorList>
    </citation>
    <scope>NUCLEOTIDE SEQUENCE</scope>
    <source>
        <strain evidence="3">NBRC 32176</strain>
    </source>
</reference>
<dbReference type="Gene3D" id="2.60.120.260">
    <property type="entry name" value="Galactose-binding domain-like"/>
    <property type="match status" value="1"/>
</dbReference>
<dbReference type="Gene3D" id="2.60.120.200">
    <property type="match status" value="1"/>
</dbReference>
<name>A0A9W6TPJ6_9STRA</name>
<feature type="compositionally biased region" description="Acidic residues" evidence="1">
    <location>
        <begin position="1111"/>
        <end position="1122"/>
    </location>
</feature>
<feature type="chain" id="PRO_5040793361" evidence="2">
    <location>
        <begin position="21"/>
        <end position="1122"/>
    </location>
</feature>
<protein>
    <submittedName>
        <fullName evidence="3">Unnamed protein product</fullName>
    </submittedName>
</protein>
<proteinExistence type="predicted"/>
<dbReference type="Proteomes" id="UP001165083">
    <property type="component" value="Unassembled WGS sequence"/>
</dbReference>
<feature type="compositionally biased region" description="Polar residues" evidence="1">
    <location>
        <begin position="1094"/>
        <end position="1106"/>
    </location>
</feature>
<feature type="signal peptide" evidence="2">
    <location>
        <begin position="1"/>
        <end position="20"/>
    </location>
</feature>
<dbReference type="AlphaFoldDB" id="A0A9W6TPJ6"/>
<sequence>MKLLLFLAGVLEVSISTSQALSTSLESLQLFATPLPLKFGVLEDVQGLELRLYVAENDATAIRVTPTSTGVSFVPSSVLFNASVSIASDIVATASSSGIFKIDYVATAEGSSSESAVLFSQTVTVLPIPTAYGVEEKDWSGVVIQSDSFDDEVAVPVTSSFWSEQQHGYSSSACGAFDGSNSLFFTSLGDRLALTAPLELEGFHGKMHFYHVYGFEVVQEYDAQGDNRIACEMTDIDEEVLFGYLPASADPRNSSTWKQILEIPLPSNATARTSDFSAYSVILPQLSMHQKAQFFWMQKNHSSFPIDVATGLTRVEVIAAENDPTGVKGQLGTQERELWKYRNFFDQWAIDDVSLEVRLDVPRLSLVSSETIDSTAGVGIGGISVLVASPVPGSWVEFTSGDGTQSFPDCTAPSEETSNKGTATLSRSGYIHAIACLTVNGLAISSYPVRSLRYLVQAVEPSIASSVDTSKSVDTWQVDIQCQACDVIRYVVVPLTGDNEGTSFIPSCSFGTAINAALGQVSVAFNAKIRAVACGTDLLPSRMVESKTLVVHPRVPTFTYVVPATTTTGFINLKIVPPLTAEGQELGIAYAVMSADKDTPTCSSTLLSGEIELSVKAFDVVRAVACCVGVVCADSLVATWGPVDVQAVKPTYSTACSSIKPLTLVVDIAPVTIGALVRYQVLTAGDTNTLTCASGVLYEKPVEVGVGALKVVAISCLNGLKASDPVEIAIALDKCCSGRSAYTYESCAHVLLMQDDFTKCPGDGGSGNIQTSITWHTVTSQWGGSNVNGGVSADNVRCVADPSLGKNVLELTANGDLFTGVAPVGKAMTSDGSLRDRTLDDRFMEWALDGLSALPCDPLEWCPARRVGAAVKSVLEQNSGVMIMRIKPCAAYGTLTQVWWGSYENVDASTSGDKYIPFLPLWKSALYQAKTTPDIPFTLTSPQATDENAYTEIVMQWDASAARTNLYVDGQLVLKQIGSDAQSDASGSLSIGVWFPNAAAGEPFFQSCHTYVDQVQVFDLQITGGRWCDYEDVVADTISCMEDDDCEEWVRINCFMDIYEAVCTHSRATDVDDGNSAPTSNSTAKFCQFRLQPAAQTSVSSTAMTNREQEMQWEEDEEPKQT</sequence>
<keyword evidence="2" id="KW-0732">Signal</keyword>
<dbReference type="OrthoDB" id="63471at2759"/>
<organism evidence="3 4">
    <name type="scientific">Phytophthora lilii</name>
    <dbReference type="NCBI Taxonomy" id="2077276"/>
    <lineage>
        <taxon>Eukaryota</taxon>
        <taxon>Sar</taxon>
        <taxon>Stramenopiles</taxon>
        <taxon>Oomycota</taxon>
        <taxon>Peronosporomycetes</taxon>
        <taxon>Peronosporales</taxon>
        <taxon>Peronosporaceae</taxon>
        <taxon>Phytophthora</taxon>
    </lineage>
</organism>
<comment type="caution">
    <text evidence="3">The sequence shown here is derived from an EMBL/GenBank/DDBJ whole genome shotgun (WGS) entry which is preliminary data.</text>
</comment>
<evidence type="ECO:0000256" key="2">
    <source>
        <dbReference type="SAM" id="SignalP"/>
    </source>
</evidence>
<keyword evidence="4" id="KW-1185">Reference proteome</keyword>
<evidence type="ECO:0000313" key="4">
    <source>
        <dbReference type="Proteomes" id="UP001165083"/>
    </source>
</evidence>
<evidence type="ECO:0000313" key="3">
    <source>
        <dbReference type="EMBL" id="GMF16496.1"/>
    </source>
</evidence>
<evidence type="ECO:0000256" key="1">
    <source>
        <dbReference type="SAM" id="MobiDB-lite"/>
    </source>
</evidence>